<evidence type="ECO:0000313" key="1">
    <source>
        <dbReference type="EMBL" id="APG90199.1"/>
    </source>
</evidence>
<dbReference type="AlphaFoldDB" id="A0A1L3LJC7"/>
<keyword evidence="2" id="KW-1185">Reference proteome</keyword>
<reference evidence="1 2" key="1">
    <citation type="submission" date="2015-10" db="EMBL/GenBank/DDBJ databases">
        <title>Genomic differences between typical nodule nitrogen-fixing rhizobial strains and those coming from bean seeds.</title>
        <authorList>
            <person name="Peralta H."/>
            <person name="Aguilar-Vera A."/>
            <person name="Diaz R."/>
            <person name="Mora Y."/>
            <person name="Martinez-Batallar G."/>
            <person name="Salazar E."/>
            <person name="Vargas-Lagunas C."/>
            <person name="Encarnacion S."/>
            <person name="Girard L."/>
            <person name="Mora J."/>
        </authorList>
    </citation>
    <scope>NUCLEOTIDE SEQUENCE [LARGE SCALE GENOMIC DNA]</scope>
    <source>
        <strain evidence="1 2">CFNEI 73</strain>
    </source>
</reference>
<dbReference type="KEGG" id="same:SAMCFNEI73_Ch0877"/>
<dbReference type="EMBL" id="CP013107">
    <property type="protein sequence ID" value="APG90199.1"/>
    <property type="molecule type" value="Genomic_DNA"/>
</dbReference>
<organism evidence="1 2">
    <name type="scientific">Sinorhizobium americanum</name>
    <dbReference type="NCBI Taxonomy" id="194963"/>
    <lineage>
        <taxon>Bacteria</taxon>
        <taxon>Pseudomonadati</taxon>
        <taxon>Pseudomonadota</taxon>
        <taxon>Alphaproteobacteria</taxon>
        <taxon>Hyphomicrobiales</taxon>
        <taxon>Rhizobiaceae</taxon>
        <taxon>Sinorhizobium/Ensifer group</taxon>
        <taxon>Sinorhizobium</taxon>
    </lineage>
</organism>
<dbReference type="Proteomes" id="UP000182306">
    <property type="component" value="Chromosome"/>
</dbReference>
<name>A0A1L3LJC7_9HYPH</name>
<protein>
    <submittedName>
        <fullName evidence="1">Uncharacterized protein</fullName>
    </submittedName>
</protein>
<evidence type="ECO:0000313" key="2">
    <source>
        <dbReference type="Proteomes" id="UP000182306"/>
    </source>
</evidence>
<sequence length="55" mass="6291">MRQLGHGNLLGTDLRLRSALIIFLAHKGEHSKNKILLQRGNRRDRPLTSLKNYGI</sequence>
<dbReference type="STRING" id="194963.SAMCFNEI73_Ch0877"/>
<accession>A0A1L3LJC7</accession>
<proteinExistence type="predicted"/>
<gene>
    <name evidence="1" type="ORF">SAMCFNEI73_Ch0877</name>
</gene>